<accession>U6B408</accession>
<reference evidence="1 2" key="1">
    <citation type="journal article" date="2014" name="Mol. Plant Microbe Interact.">
        <title>The complete genome sequence of Candidatus Liberibacter americanus, associated with citrus Huanglongbing.</title>
        <authorList>
            <person name="Wulff N.A."/>
            <person name="Zhang S."/>
            <person name="Setubal J.C."/>
            <person name="Almeida N.F."/>
            <person name="Martins E.C."/>
            <person name="Harakava R."/>
            <person name="Kumar D."/>
            <person name="Rangel L.T."/>
            <person name="Foissac X."/>
            <person name="Bove J."/>
            <person name="Gabriel D.W."/>
        </authorList>
    </citation>
    <scope>NUCLEOTIDE SEQUENCE [LARGE SCALE GENOMIC DNA]</scope>
    <source>
        <strain evidence="1 2">Sao Paulo</strain>
    </source>
</reference>
<dbReference type="KEGG" id="lar:lam_426"/>
<name>U6B408_9HYPH</name>
<dbReference type="AlphaFoldDB" id="U6B408"/>
<evidence type="ECO:0000313" key="2">
    <source>
        <dbReference type="Proteomes" id="UP000017862"/>
    </source>
</evidence>
<evidence type="ECO:0000313" key="1">
    <source>
        <dbReference type="EMBL" id="AHA27789.1"/>
    </source>
</evidence>
<dbReference type="HOGENOM" id="CLU_2988070_0_0_5"/>
<protein>
    <submittedName>
        <fullName evidence="1">Uncharacterized protein</fullName>
    </submittedName>
</protein>
<gene>
    <name evidence="1" type="ORF">lam_426</name>
</gene>
<dbReference type="Proteomes" id="UP000017862">
    <property type="component" value="Chromosome"/>
</dbReference>
<organism evidence="1 2">
    <name type="scientific">Candidatus Liberibacter americanus str. Sao Paulo</name>
    <dbReference type="NCBI Taxonomy" id="1261131"/>
    <lineage>
        <taxon>Bacteria</taxon>
        <taxon>Pseudomonadati</taxon>
        <taxon>Pseudomonadota</taxon>
        <taxon>Alphaproteobacteria</taxon>
        <taxon>Hyphomicrobiales</taxon>
        <taxon>Rhizobiaceae</taxon>
        <taxon>Liberibacter</taxon>
    </lineage>
</organism>
<dbReference type="EMBL" id="CP006604">
    <property type="protein sequence ID" value="AHA27789.1"/>
    <property type="molecule type" value="Genomic_DNA"/>
</dbReference>
<keyword evidence="2" id="KW-1185">Reference proteome</keyword>
<proteinExistence type="predicted"/>
<sequence length="57" mass="6802">MANVLLKTKINTYKENLIHKKNQKSYTKDRKIFIPNLLLFSYSYLLKNKPRDMGQKA</sequence>